<evidence type="ECO:0000256" key="10">
    <source>
        <dbReference type="ARBA" id="ARBA00029774"/>
    </source>
</evidence>
<evidence type="ECO:0000256" key="11">
    <source>
        <dbReference type="ARBA" id="ARBA00048366"/>
    </source>
</evidence>
<dbReference type="PROSITE" id="PS51163">
    <property type="entry name" value="YRDC"/>
    <property type="match status" value="1"/>
</dbReference>
<evidence type="ECO:0000256" key="7">
    <source>
        <dbReference type="ARBA" id="ARBA00022695"/>
    </source>
</evidence>
<evidence type="ECO:0000256" key="9">
    <source>
        <dbReference type="ARBA" id="ARBA00022840"/>
    </source>
</evidence>
<dbReference type="GO" id="GO:0061710">
    <property type="term" value="F:L-threonylcarbamoyladenylate synthase"/>
    <property type="evidence" value="ECO:0007669"/>
    <property type="project" value="UniProtKB-EC"/>
</dbReference>
<comment type="subcellular location">
    <subcellularLocation>
        <location evidence="1">Cytoplasm</location>
    </subcellularLocation>
</comment>
<organism evidence="13 14">
    <name type="scientific">Candidatus Desulfaltia bathyphila</name>
    <dbReference type="NCBI Taxonomy" id="2841697"/>
    <lineage>
        <taxon>Bacteria</taxon>
        <taxon>Pseudomonadati</taxon>
        <taxon>Thermodesulfobacteriota</taxon>
        <taxon>Desulfobacteria</taxon>
        <taxon>Desulfobacterales</taxon>
        <taxon>Desulfobacterales incertae sedis</taxon>
        <taxon>Candidatus Desulfaltia</taxon>
    </lineage>
</organism>
<dbReference type="PANTHER" id="PTHR17490">
    <property type="entry name" value="SUA5"/>
    <property type="match status" value="1"/>
</dbReference>
<proteinExistence type="inferred from homology"/>
<dbReference type="GO" id="GO:0005737">
    <property type="term" value="C:cytoplasm"/>
    <property type="evidence" value="ECO:0007669"/>
    <property type="project" value="UniProtKB-SubCell"/>
</dbReference>
<keyword evidence="6" id="KW-0819">tRNA processing</keyword>
<dbReference type="GO" id="GO:0000049">
    <property type="term" value="F:tRNA binding"/>
    <property type="evidence" value="ECO:0007669"/>
    <property type="project" value="TreeGrafter"/>
</dbReference>
<dbReference type="InterPro" id="IPR050156">
    <property type="entry name" value="TC-AMP_synthase_SUA5"/>
</dbReference>
<dbReference type="SUPFAM" id="SSF55821">
    <property type="entry name" value="YrdC/RibB"/>
    <property type="match status" value="1"/>
</dbReference>
<keyword evidence="8" id="KW-0547">Nucleotide-binding</keyword>
<evidence type="ECO:0000256" key="3">
    <source>
        <dbReference type="ARBA" id="ARBA00012584"/>
    </source>
</evidence>
<dbReference type="Pfam" id="PF01300">
    <property type="entry name" value="Sua5_yciO_yrdC"/>
    <property type="match status" value="1"/>
</dbReference>
<evidence type="ECO:0000256" key="5">
    <source>
        <dbReference type="ARBA" id="ARBA00022679"/>
    </source>
</evidence>
<dbReference type="AlphaFoldDB" id="A0A8J6N521"/>
<evidence type="ECO:0000313" key="13">
    <source>
        <dbReference type="EMBL" id="MBC8198906.1"/>
    </source>
</evidence>
<comment type="catalytic activity">
    <reaction evidence="11">
        <text>L-threonine + hydrogencarbonate + ATP = L-threonylcarbamoyladenylate + diphosphate + H2O</text>
        <dbReference type="Rhea" id="RHEA:36407"/>
        <dbReference type="ChEBI" id="CHEBI:15377"/>
        <dbReference type="ChEBI" id="CHEBI:17544"/>
        <dbReference type="ChEBI" id="CHEBI:30616"/>
        <dbReference type="ChEBI" id="CHEBI:33019"/>
        <dbReference type="ChEBI" id="CHEBI:57926"/>
        <dbReference type="ChEBI" id="CHEBI:73682"/>
        <dbReference type="EC" id="2.7.7.87"/>
    </reaction>
</comment>
<evidence type="ECO:0000256" key="2">
    <source>
        <dbReference type="ARBA" id="ARBA00007663"/>
    </source>
</evidence>
<keyword evidence="5" id="KW-0808">Transferase</keyword>
<name>A0A8J6N521_9BACT</name>
<dbReference type="GO" id="GO:0006450">
    <property type="term" value="P:regulation of translational fidelity"/>
    <property type="evidence" value="ECO:0007669"/>
    <property type="project" value="TreeGrafter"/>
</dbReference>
<comment type="similarity">
    <text evidence="2">Belongs to the SUA5 family.</text>
</comment>
<evidence type="ECO:0000256" key="4">
    <source>
        <dbReference type="ARBA" id="ARBA00022490"/>
    </source>
</evidence>
<protein>
    <recommendedName>
        <fullName evidence="10">L-threonylcarbamoyladenylate synthase</fullName>
        <ecNumber evidence="3">2.7.7.87</ecNumber>
    </recommendedName>
    <alternativeName>
        <fullName evidence="10">L-threonylcarbamoyladenylate synthase</fullName>
    </alternativeName>
</protein>
<dbReference type="InterPro" id="IPR017945">
    <property type="entry name" value="DHBP_synth_RibB-like_a/b_dom"/>
</dbReference>
<feature type="domain" description="YrdC-like" evidence="12">
    <location>
        <begin position="15"/>
        <end position="201"/>
    </location>
</feature>
<dbReference type="InterPro" id="IPR006070">
    <property type="entry name" value="Sua5-like_dom"/>
</dbReference>
<keyword evidence="4" id="KW-0963">Cytoplasm</keyword>
<evidence type="ECO:0000256" key="8">
    <source>
        <dbReference type="ARBA" id="ARBA00022741"/>
    </source>
</evidence>
<comment type="caution">
    <text evidence="13">The sequence shown here is derived from an EMBL/GenBank/DDBJ whole genome shotgun (WGS) entry which is preliminary data.</text>
</comment>
<dbReference type="GO" id="GO:0005524">
    <property type="term" value="F:ATP binding"/>
    <property type="evidence" value="ECO:0007669"/>
    <property type="project" value="UniProtKB-KW"/>
</dbReference>
<dbReference type="EMBL" id="JACNLL010000027">
    <property type="protein sequence ID" value="MBC8198906.1"/>
    <property type="molecule type" value="Genomic_DNA"/>
</dbReference>
<dbReference type="Gene3D" id="3.90.870.10">
    <property type="entry name" value="DHBP synthase"/>
    <property type="match status" value="1"/>
</dbReference>
<dbReference type="EC" id="2.7.7.87" evidence="3"/>
<dbReference type="Proteomes" id="UP000603545">
    <property type="component" value="Unassembled WGS sequence"/>
</dbReference>
<evidence type="ECO:0000256" key="6">
    <source>
        <dbReference type="ARBA" id="ARBA00022694"/>
    </source>
</evidence>
<dbReference type="GO" id="GO:0008033">
    <property type="term" value="P:tRNA processing"/>
    <property type="evidence" value="ECO:0007669"/>
    <property type="project" value="UniProtKB-KW"/>
</dbReference>
<keyword evidence="7" id="KW-0548">Nucleotidyltransferase</keyword>
<sequence length="211" mass="22704">MFDKIRKIDPVNPQHDLIVETARVIEKGGVVMFPTSFIYGLGADAFNVDAIDRVFRIKKRPHNKPLSVLAKNREALYSLVQYIPPYASIIMDRFWPGKITIVFKAKDGLSESLTASTGTIGVRIPEHPAACALVDALDNPITGTSANFSGHAGCSQISDIDPMIADELDLILDAGELEGGIGSTVIDVTGDAPAILREGAVPAKDIFALFK</sequence>
<dbReference type="GO" id="GO:0003725">
    <property type="term" value="F:double-stranded RNA binding"/>
    <property type="evidence" value="ECO:0007669"/>
    <property type="project" value="InterPro"/>
</dbReference>
<gene>
    <name evidence="13" type="ORF">H8E80_02495</name>
</gene>
<accession>A0A8J6N521</accession>
<evidence type="ECO:0000313" key="14">
    <source>
        <dbReference type="Proteomes" id="UP000603545"/>
    </source>
</evidence>
<keyword evidence="9" id="KW-0067">ATP-binding</keyword>
<evidence type="ECO:0000256" key="1">
    <source>
        <dbReference type="ARBA" id="ARBA00004496"/>
    </source>
</evidence>
<dbReference type="NCBIfam" id="TIGR00057">
    <property type="entry name" value="L-threonylcarbamoyladenylate synthase"/>
    <property type="match status" value="1"/>
</dbReference>
<evidence type="ECO:0000259" key="12">
    <source>
        <dbReference type="PROSITE" id="PS51163"/>
    </source>
</evidence>
<reference evidence="13 14" key="1">
    <citation type="submission" date="2020-08" db="EMBL/GenBank/DDBJ databases">
        <title>Bridging the membrane lipid divide: bacteria of the FCB group superphylum have the potential to synthesize archaeal ether lipids.</title>
        <authorList>
            <person name="Villanueva L."/>
            <person name="Von Meijenfeldt F.A.B."/>
            <person name="Westbye A.B."/>
            <person name="Yadav S."/>
            <person name="Hopmans E.C."/>
            <person name="Dutilh B.E."/>
            <person name="Sinninghe Damste J.S."/>
        </authorList>
    </citation>
    <scope>NUCLEOTIDE SEQUENCE [LARGE SCALE GENOMIC DNA]</scope>
    <source>
        <strain evidence="13">NIOZ-UU82</strain>
    </source>
</reference>
<dbReference type="PANTHER" id="PTHR17490:SF16">
    <property type="entry name" value="THREONYLCARBAMOYL-AMP SYNTHASE"/>
    <property type="match status" value="1"/>
</dbReference>